<sequence>MTPNPGNDCALNIRSSASTSGTIVGHLSRCNQGAWCWYQKADCGSTVKGGSYTCNYADGSGGQHSNAWVRVADNNGRLAYVARWCGFAQQL</sequence>
<name>A0ABV1TV83_9ACTN</name>
<comment type="caution">
    <text evidence="1">The sequence shown here is derived from an EMBL/GenBank/DDBJ whole genome shotgun (WGS) entry which is preliminary data.</text>
</comment>
<dbReference type="RefSeq" id="WP_351962136.1">
    <property type="nucleotide sequence ID" value="NZ_JBEOZM010000038.1"/>
</dbReference>
<dbReference type="Proteomes" id="UP001490365">
    <property type="component" value="Unassembled WGS sequence"/>
</dbReference>
<evidence type="ECO:0000313" key="1">
    <source>
        <dbReference type="EMBL" id="MER6273902.1"/>
    </source>
</evidence>
<reference evidence="1 2" key="1">
    <citation type="submission" date="2024-06" db="EMBL/GenBank/DDBJ databases">
        <title>The Natural Products Discovery Center: Release of the First 8490 Sequenced Strains for Exploring Actinobacteria Biosynthetic Diversity.</title>
        <authorList>
            <person name="Kalkreuter E."/>
            <person name="Kautsar S.A."/>
            <person name="Yang D."/>
            <person name="Bader C.D."/>
            <person name="Teijaro C.N."/>
            <person name="Fluegel L."/>
            <person name="Davis C.M."/>
            <person name="Simpson J.R."/>
            <person name="Lauterbach L."/>
            <person name="Steele A.D."/>
            <person name="Gui C."/>
            <person name="Meng S."/>
            <person name="Li G."/>
            <person name="Viehrig K."/>
            <person name="Ye F."/>
            <person name="Su P."/>
            <person name="Kiefer A.F."/>
            <person name="Nichols A."/>
            <person name="Cepeda A.J."/>
            <person name="Yan W."/>
            <person name="Fan B."/>
            <person name="Jiang Y."/>
            <person name="Adhikari A."/>
            <person name="Zheng C.-J."/>
            <person name="Schuster L."/>
            <person name="Cowan T.M."/>
            <person name="Smanski M.J."/>
            <person name="Chevrette M.G."/>
            <person name="De Carvalho L.P.S."/>
            <person name="Shen B."/>
        </authorList>
    </citation>
    <scope>NUCLEOTIDE SEQUENCE [LARGE SCALE GENOMIC DNA]</scope>
    <source>
        <strain evidence="1 2">NPDC001694</strain>
    </source>
</reference>
<dbReference type="Gene3D" id="2.30.30.40">
    <property type="entry name" value="SH3 Domains"/>
    <property type="match status" value="1"/>
</dbReference>
<keyword evidence="2" id="KW-1185">Reference proteome</keyword>
<organism evidence="1 2">
    <name type="scientific">Streptomyces sp. 900105755</name>
    <dbReference type="NCBI Taxonomy" id="3154389"/>
    <lineage>
        <taxon>Bacteria</taxon>
        <taxon>Bacillati</taxon>
        <taxon>Actinomycetota</taxon>
        <taxon>Actinomycetes</taxon>
        <taxon>Kitasatosporales</taxon>
        <taxon>Streptomycetaceae</taxon>
        <taxon>Streptomyces</taxon>
    </lineage>
</organism>
<accession>A0ABV1TV83</accession>
<evidence type="ECO:0000313" key="2">
    <source>
        <dbReference type="Proteomes" id="UP001490365"/>
    </source>
</evidence>
<protein>
    <submittedName>
        <fullName evidence="1">Uncharacterized protein</fullName>
    </submittedName>
</protein>
<dbReference type="EMBL" id="JBEOZM010000038">
    <property type="protein sequence ID" value="MER6273902.1"/>
    <property type="molecule type" value="Genomic_DNA"/>
</dbReference>
<gene>
    <name evidence="1" type="ORF">ABT211_42610</name>
</gene>
<proteinExistence type="predicted"/>